<evidence type="ECO:0000313" key="14">
    <source>
        <dbReference type="Proteomes" id="UP000019116"/>
    </source>
</evidence>
<dbReference type="GO" id="GO:0006508">
    <property type="term" value="P:proteolysis"/>
    <property type="evidence" value="ECO:0007669"/>
    <property type="project" value="UniProtKB-KW"/>
</dbReference>
<accession>A0A3B6KM73</accession>
<dbReference type="GO" id="GO:0004252">
    <property type="term" value="F:serine-type endopeptidase activity"/>
    <property type="evidence" value="ECO:0000318"/>
    <property type="project" value="GO_Central"/>
</dbReference>
<dbReference type="SMR" id="A0A3B6KM73"/>
<dbReference type="AlphaFoldDB" id="A0A3B6KM73"/>
<dbReference type="InterPro" id="IPR000209">
    <property type="entry name" value="Peptidase_S8/S53_dom"/>
</dbReference>
<evidence type="ECO:0000256" key="3">
    <source>
        <dbReference type="ARBA" id="ARBA00022729"/>
    </source>
</evidence>
<dbReference type="InterPro" id="IPR023828">
    <property type="entry name" value="Peptidase_S8_Ser-AS"/>
</dbReference>
<evidence type="ECO:0000259" key="10">
    <source>
        <dbReference type="Pfam" id="PF02225"/>
    </source>
</evidence>
<feature type="active site" description="Charge relay system" evidence="6 7">
    <location>
        <position position="560"/>
    </location>
</feature>
<dbReference type="Pfam" id="PF00082">
    <property type="entry name" value="Peptidase_S8"/>
    <property type="match status" value="1"/>
</dbReference>
<evidence type="ECO:0000256" key="1">
    <source>
        <dbReference type="ARBA" id="ARBA00011073"/>
    </source>
</evidence>
<dbReference type="Gene3D" id="3.50.30.30">
    <property type="match status" value="1"/>
</dbReference>
<feature type="domain" description="Subtilisin-like protease fibronectin type-III" evidence="12">
    <location>
        <begin position="675"/>
        <end position="775"/>
    </location>
</feature>
<dbReference type="Gene3D" id="2.60.40.2310">
    <property type="match status" value="1"/>
</dbReference>
<evidence type="ECO:0000259" key="11">
    <source>
        <dbReference type="Pfam" id="PF05922"/>
    </source>
</evidence>
<dbReference type="FunFam" id="3.40.50.200:FF:000006">
    <property type="entry name" value="Subtilisin-like protease SBT1.5"/>
    <property type="match status" value="1"/>
</dbReference>
<keyword evidence="5 7" id="KW-0720">Serine protease</keyword>
<feature type="active site" description="Charge relay system" evidence="6 7">
    <location>
        <position position="233"/>
    </location>
</feature>
<dbReference type="SUPFAM" id="SSF52743">
    <property type="entry name" value="Subtilisin-like"/>
    <property type="match status" value="1"/>
</dbReference>
<name>A0A3B6KM73_WHEAT</name>
<dbReference type="GO" id="GO:0005576">
    <property type="term" value="C:extracellular region"/>
    <property type="evidence" value="ECO:0000318"/>
    <property type="project" value="GO_Central"/>
</dbReference>
<dbReference type="PRINTS" id="PR00723">
    <property type="entry name" value="SUBTILISIN"/>
</dbReference>
<dbReference type="CDD" id="cd02120">
    <property type="entry name" value="PA_subtilisin_like"/>
    <property type="match status" value="1"/>
</dbReference>
<feature type="domain" description="PA" evidence="10">
    <location>
        <begin position="389"/>
        <end position="474"/>
    </location>
</feature>
<evidence type="ECO:0000313" key="13">
    <source>
        <dbReference type="EnsemblPlants" id="TraesCS5A02G316000.1.cds1"/>
    </source>
</evidence>
<evidence type="ECO:0000256" key="5">
    <source>
        <dbReference type="ARBA" id="ARBA00022825"/>
    </source>
</evidence>
<dbReference type="InterPro" id="IPR045051">
    <property type="entry name" value="SBT"/>
</dbReference>
<dbReference type="FunFam" id="3.50.30.30:FF:000005">
    <property type="entry name" value="subtilisin-like protease SBT1.5"/>
    <property type="match status" value="1"/>
</dbReference>
<evidence type="ECO:0008006" key="15">
    <source>
        <dbReference type="Google" id="ProtNLM"/>
    </source>
</evidence>
<keyword evidence="14" id="KW-1185">Reference proteome</keyword>
<dbReference type="OMA" id="MAIRAHI"/>
<dbReference type="Gene3D" id="3.40.50.200">
    <property type="entry name" value="Peptidase S8/S53 domain"/>
    <property type="match status" value="1"/>
</dbReference>
<dbReference type="Gramene" id="TraesJAG5A03G02705810.1">
    <property type="protein sequence ID" value="TraesJAG5A03G02705810.1.CDS1"/>
    <property type="gene ID" value="TraesJAG5A03G02705810"/>
</dbReference>
<dbReference type="PROSITE" id="PS51892">
    <property type="entry name" value="SUBTILASE"/>
    <property type="match status" value="1"/>
</dbReference>
<dbReference type="InterPro" id="IPR036852">
    <property type="entry name" value="Peptidase_S8/S53_dom_sf"/>
</dbReference>
<dbReference type="Gramene" id="TraesKAR5A01G0317010.1">
    <property type="protein sequence ID" value="cds.TraesKAR5A01G0317010.1"/>
    <property type="gene ID" value="TraesKAR5A01G0317010"/>
</dbReference>
<dbReference type="Gramene" id="TraesCS5A02G316000.1">
    <property type="protein sequence ID" value="TraesCS5A02G316000.1.cds1"/>
    <property type="gene ID" value="TraesCS5A02G316000"/>
</dbReference>
<gene>
    <name evidence="13" type="primary">LOC123107494</name>
</gene>
<keyword evidence="4 7" id="KW-0378">Hydrolase</keyword>
<dbReference type="PANTHER" id="PTHR10795">
    <property type="entry name" value="PROPROTEIN CONVERTASE SUBTILISIN/KEXIN"/>
    <property type="match status" value="1"/>
</dbReference>
<reference evidence="13" key="1">
    <citation type="submission" date="2018-08" db="EMBL/GenBank/DDBJ databases">
        <authorList>
            <person name="Rossello M."/>
        </authorList>
    </citation>
    <scope>NUCLEOTIDE SEQUENCE [LARGE SCALE GENOMIC DNA]</scope>
    <source>
        <strain evidence="13">cv. Chinese Spring</strain>
    </source>
</reference>
<dbReference type="GeneID" id="123107494"/>
<comment type="similarity">
    <text evidence="1 7">Belongs to the peptidase S8 family.</text>
</comment>
<organism evidence="13">
    <name type="scientific">Triticum aestivum</name>
    <name type="common">Wheat</name>
    <dbReference type="NCBI Taxonomy" id="4565"/>
    <lineage>
        <taxon>Eukaryota</taxon>
        <taxon>Viridiplantae</taxon>
        <taxon>Streptophyta</taxon>
        <taxon>Embryophyta</taxon>
        <taxon>Tracheophyta</taxon>
        <taxon>Spermatophyta</taxon>
        <taxon>Magnoliopsida</taxon>
        <taxon>Liliopsida</taxon>
        <taxon>Poales</taxon>
        <taxon>Poaceae</taxon>
        <taxon>BOP clade</taxon>
        <taxon>Pooideae</taxon>
        <taxon>Triticodae</taxon>
        <taxon>Triticeae</taxon>
        <taxon>Triticinae</taxon>
        <taxon>Triticum</taxon>
    </lineage>
</organism>
<proteinExistence type="inferred from homology"/>
<feature type="domain" description="Peptidase S8/S53" evidence="9">
    <location>
        <begin position="149"/>
        <end position="598"/>
    </location>
</feature>
<dbReference type="InterPro" id="IPR034197">
    <property type="entry name" value="Peptidases_S8_3"/>
</dbReference>
<evidence type="ECO:0000256" key="2">
    <source>
        <dbReference type="ARBA" id="ARBA00022670"/>
    </source>
</evidence>
<evidence type="ECO:0000259" key="9">
    <source>
        <dbReference type="Pfam" id="PF00082"/>
    </source>
</evidence>
<dbReference type="Proteomes" id="UP000019116">
    <property type="component" value="Chromosome 5A"/>
</dbReference>
<dbReference type="KEGG" id="taes:123107494"/>
<evidence type="ECO:0000259" key="12">
    <source>
        <dbReference type="Pfam" id="PF17766"/>
    </source>
</evidence>
<dbReference type="PROSITE" id="PS00138">
    <property type="entry name" value="SUBTILASE_SER"/>
    <property type="match status" value="1"/>
</dbReference>
<dbReference type="CDD" id="cd04852">
    <property type="entry name" value="Peptidases_S8_3"/>
    <property type="match status" value="1"/>
</dbReference>
<evidence type="ECO:0000256" key="6">
    <source>
        <dbReference type="PIRSR" id="PIRSR615500-1"/>
    </source>
</evidence>
<keyword evidence="2 7" id="KW-0645">Protease</keyword>
<dbReference type="Pfam" id="PF17766">
    <property type="entry name" value="fn3_6"/>
    <property type="match status" value="1"/>
</dbReference>
<sequence length="785" mass="81468">MELTIPPPLVALCLLLAITGPANAAMATPAEGLETERTSSYIVHVAPARAPRLPRRGLLATRPYGSFLRDHVPVEISRPAPRVLYSYAHAATGFAARLTPRQATRLASSVSVLAVVPDAMQELHTTLTPSFLGLSESSGLLPASNDAVDVVIGVIDTGVYPLGRASFAADPSLPPPPRTFRGGCVTTPEFNASAYCNGKLVGAKFFRKGHEAARGRRAVGETVSLSPLDTEGHGTHIASTAAGSAGPDASFYGYGEGRAVGAAPGARIAVYKACWQGCASSDVLAAFDEAIADGVDVISASLGTRKARKFYKDTTAVGAFHAVRKGIVVSASAGNSGPVESTVVNVAPWFLTVGASTIDRQFPAVVVLGNGETFTGTSLYTGKPLGATKLPLVYGGNVGSKTCEVGKLNPTMVAGKIVLCDPGVNGRTEKGYAVKLAGGAGAVLGSEEAQGGQARTSAHILPASAVTFAAAEKIKKYLSTQAYPVGTIVFRGTVVGRSPPSPRMASFSSRGPSRLVPEILKPDVTAPGVDILAAWTGAVSPSLLDGDMRRVQYNIMSGTSISCPLVSGIAALLRQARPKWSPAAIKSALMTTAYNVDSAGGVVEDMSTGKASTPFARGAGHVDPNRAADPGLVYDAGTEDYITFLCALGYTTEQMAVFSAGTNCSTRVGAAAAGDLNYPAFSALFGPDKRAITQHRVVRNVGSNARATYRPKITSPAGVHVTVKPRKLQFSATQGTQEYAITFAQRTFGNVTEKHTFGSIEWSDGKHSVTSPITITWPASQVADM</sequence>
<dbReference type="InterPro" id="IPR041469">
    <property type="entry name" value="Subtilisin-like_FN3"/>
</dbReference>
<dbReference type="Gene3D" id="3.30.70.80">
    <property type="entry name" value="Peptidase S8 propeptide/proteinase inhibitor I9"/>
    <property type="match status" value="1"/>
</dbReference>
<evidence type="ECO:0000256" key="7">
    <source>
        <dbReference type="PROSITE-ProRule" id="PRU01240"/>
    </source>
</evidence>
<dbReference type="OrthoDB" id="206201at2759"/>
<dbReference type="InterPro" id="IPR010259">
    <property type="entry name" value="S8pro/Inhibitor_I9"/>
</dbReference>
<feature type="active site" description="Charge relay system" evidence="6 7">
    <location>
        <position position="156"/>
    </location>
</feature>
<dbReference type="EnsemblPlants" id="TraesCS5A02G316000.1">
    <property type="protein sequence ID" value="TraesCS5A02G316000.1.cds1"/>
    <property type="gene ID" value="TraesCS5A02G316000"/>
</dbReference>
<dbReference type="Gramene" id="TraesNOR5A03G02727320.1">
    <property type="protein sequence ID" value="TraesNOR5A03G02727320.1.CDS1"/>
    <property type="gene ID" value="TraesNOR5A03G02727320"/>
</dbReference>
<feature type="signal peptide" evidence="8">
    <location>
        <begin position="1"/>
        <end position="24"/>
    </location>
</feature>
<dbReference type="PROSITE" id="PS00137">
    <property type="entry name" value="SUBTILASE_HIS"/>
    <property type="match status" value="1"/>
</dbReference>
<evidence type="ECO:0000256" key="4">
    <source>
        <dbReference type="ARBA" id="ARBA00022801"/>
    </source>
</evidence>
<feature type="domain" description="Inhibitor I9" evidence="11">
    <location>
        <begin position="41"/>
        <end position="124"/>
    </location>
</feature>
<dbReference type="Pfam" id="PF02225">
    <property type="entry name" value="PA"/>
    <property type="match status" value="1"/>
</dbReference>
<feature type="chain" id="PRO_5043176598" description="Subtilisin-like protease" evidence="8">
    <location>
        <begin position="25"/>
        <end position="785"/>
    </location>
</feature>
<dbReference type="Pfam" id="PF05922">
    <property type="entry name" value="Inhibitor_I9"/>
    <property type="match status" value="1"/>
</dbReference>
<protein>
    <recommendedName>
        <fullName evidence="15">Subtilisin-like protease</fullName>
    </recommendedName>
</protein>
<dbReference type="InterPro" id="IPR022398">
    <property type="entry name" value="Peptidase_S8_His-AS"/>
</dbReference>
<dbReference type="InterPro" id="IPR037045">
    <property type="entry name" value="S8pro/Inhibitor_I9_sf"/>
</dbReference>
<reference evidence="13" key="2">
    <citation type="submission" date="2018-10" db="UniProtKB">
        <authorList>
            <consortium name="EnsemblPlants"/>
        </authorList>
    </citation>
    <scope>IDENTIFICATION</scope>
</reference>
<dbReference type="RefSeq" id="XP_044385416.1">
    <property type="nucleotide sequence ID" value="XM_044529481.1"/>
</dbReference>
<dbReference type="Gramene" id="TraesPARA_EIv1.0_1554380.1">
    <property type="protein sequence ID" value="TraesPARA_EIv1.0_1554380.1.CDS1"/>
    <property type="gene ID" value="TraesPARA_EIv1.0_1554380"/>
</dbReference>
<dbReference type="InterPro" id="IPR003137">
    <property type="entry name" value="PA_domain"/>
</dbReference>
<keyword evidence="3 8" id="KW-0732">Signal</keyword>
<evidence type="ECO:0000256" key="8">
    <source>
        <dbReference type="SAM" id="SignalP"/>
    </source>
</evidence>
<dbReference type="InterPro" id="IPR015500">
    <property type="entry name" value="Peptidase_S8_subtilisin-rel"/>
</dbReference>
<dbReference type="Gramene" id="TraesCAD_scaffold_097802_01G000100.1">
    <property type="protein sequence ID" value="TraesCAD_scaffold_097802_01G000100.1"/>
    <property type="gene ID" value="TraesCAD_scaffold_097802_01G000100"/>
</dbReference>
<dbReference type="Gramene" id="TraesCS5A03G0767200.1">
    <property type="protein sequence ID" value="TraesCS5A03G0767200.1.CDS1"/>
    <property type="gene ID" value="TraesCS5A03G0767200"/>
</dbReference>